<proteinExistence type="predicted"/>
<evidence type="ECO:0000313" key="2">
    <source>
        <dbReference type="Proteomes" id="UP000479000"/>
    </source>
</evidence>
<name>A0A6H5HXY3_9HEMI</name>
<dbReference type="EMBL" id="CADCXU010035074">
    <property type="protein sequence ID" value="CAB0020165.1"/>
    <property type="molecule type" value="Genomic_DNA"/>
</dbReference>
<dbReference type="Proteomes" id="UP000479000">
    <property type="component" value="Unassembled WGS sequence"/>
</dbReference>
<reference evidence="1 2" key="1">
    <citation type="submission" date="2020-02" db="EMBL/GenBank/DDBJ databases">
        <authorList>
            <person name="Ferguson B K."/>
        </authorList>
    </citation>
    <scope>NUCLEOTIDE SEQUENCE [LARGE SCALE GENOMIC DNA]</scope>
</reference>
<sequence length="93" mass="10980">MYDLKKEFFQRQNQQRVQVLGYHRVGPHVSSLNIPTLVESIFCNSSVPPTQPKSRQLLTVARVQHRDALFLVLRLGWGWGNRGYFSFRFCWLK</sequence>
<organism evidence="1 2">
    <name type="scientific">Nesidiocoris tenuis</name>
    <dbReference type="NCBI Taxonomy" id="355587"/>
    <lineage>
        <taxon>Eukaryota</taxon>
        <taxon>Metazoa</taxon>
        <taxon>Ecdysozoa</taxon>
        <taxon>Arthropoda</taxon>
        <taxon>Hexapoda</taxon>
        <taxon>Insecta</taxon>
        <taxon>Pterygota</taxon>
        <taxon>Neoptera</taxon>
        <taxon>Paraneoptera</taxon>
        <taxon>Hemiptera</taxon>
        <taxon>Heteroptera</taxon>
        <taxon>Panheteroptera</taxon>
        <taxon>Cimicomorpha</taxon>
        <taxon>Miridae</taxon>
        <taxon>Dicyphina</taxon>
        <taxon>Nesidiocoris</taxon>
    </lineage>
</organism>
<gene>
    <name evidence="1" type="ORF">NTEN_LOCUS23766</name>
</gene>
<protein>
    <submittedName>
        <fullName evidence="1">Uncharacterized protein</fullName>
    </submittedName>
</protein>
<keyword evidence="2" id="KW-1185">Reference proteome</keyword>
<dbReference type="AlphaFoldDB" id="A0A6H5HXY3"/>
<accession>A0A6H5HXY3</accession>
<evidence type="ECO:0000313" key="1">
    <source>
        <dbReference type="EMBL" id="CAB0020165.1"/>
    </source>
</evidence>